<reference evidence="2 3" key="1">
    <citation type="journal article" date="2016" name="Mol. Biol. Evol.">
        <title>Comparative Genomics of Early-Diverging Mushroom-Forming Fungi Provides Insights into the Origins of Lignocellulose Decay Capabilities.</title>
        <authorList>
            <person name="Nagy L.G."/>
            <person name="Riley R."/>
            <person name="Tritt A."/>
            <person name="Adam C."/>
            <person name="Daum C."/>
            <person name="Floudas D."/>
            <person name="Sun H."/>
            <person name="Yadav J.S."/>
            <person name="Pangilinan J."/>
            <person name="Larsson K.H."/>
            <person name="Matsuura K."/>
            <person name="Barry K."/>
            <person name="Labutti K."/>
            <person name="Kuo R."/>
            <person name="Ohm R.A."/>
            <person name="Bhattacharya S.S."/>
            <person name="Shirouzu T."/>
            <person name="Yoshinaga Y."/>
            <person name="Martin F.M."/>
            <person name="Grigoriev I.V."/>
            <person name="Hibbett D.S."/>
        </authorList>
    </citation>
    <scope>NUCLEOTIDE SEQUENCE [LARGE SCALE GENOMIC DNA]</scope>
    <source>
        <strain evidence="2 3">CBS 109695</strain>
    </source>
</reference>
<protein>
    <submittedName>
        <fullName evidence="2">Uncharacterized protein</fullName>
    </submittedName>
</protein>
<dbReference type="EMBL" id="KV417482">
    <property type="protein sequence ID" value="KZP33366.1"/>
    <property type="molecule type" value="Genomic_DNA"/>
</dbReference>
<feature type="compositionally biased region" description="Basic and acidic residues" evidence="1">
    <location>
        <begin position="705"/>
        <end position="714"/>
    </location>
</feature>
<feature type="compositionally biased region" description="Low complexity" evidence="1">
    <location>
        <begin position="731"/>
        <end position="743"/>
    </location>
</feature>
<organism evidence="2 3">
    <name type="scientific">Athelia psychrophila</name>
    <dbReference type="NCBI Taxonomy" id="1759441"/>
    <lineage>
        <taxon>Eukaryota</taxon>
        <taxon>Fungi</taxon>
        <taxon>Dikarya</taxon>
        <taxon>Basidiomycota</taxon>
        <taxon>Agaricomycotina</taxon>
        <taxon>Agaricomycetes</taxon>
        <taxon>Agaricomycetidae</taxon>
        <taxon>Atheliales</taxon>
        <taxon>Atheliaceae</taxon>
        <taxon>Athelia</taxon>
    </lineage>
</organism>
<feature type="compositionally biased region" description="Low complexity" evidence="1">
    <location>
        <begin position="559"/>
        <end position="580"/>
    </location>
</feature>
<feature type="region of interest" description="Disordered" evidence="1">
    <location>
        <begin position="420"/>
        <end position="466"/>
    </location>
</feature>
<gene>
    <name evidence="2" type="ORF">FIBSPDRAFT_943195</name>
</gene>
<feature type="compositionally biased region" description="Basic residues" evidence="1">
    <location>
        <begin position="430"/>
        <end position="445"/>
    </location>
</feature>
<dbReference type="AlphaFoldDB" id="A0A166W4L5"/>
<evidence type="ECO:0000313" key="3">
    <source>
        <dbReference type="Proteomes" id="UP000076532"/>
    </source>
</evidence>
<feature type="region of interest" description="Disordered" evidence="1">
    <location>
        <begin position="509"/>
        <end position="755"/>
    </location>
</feature>
<feature type="compositionally biased region" description="Pro residues" evidence="1">
    <location>
        <begin position="581"/>
        <end position="599"/>
    </location>
</feature>
<sequence>MAPPKPDIFRTTLPHNLAIMATAEPEDLLTQEQKASLGPYVNDFRTGDRAKRADIVTKMAKSMYKPDDLPLERTRYFKAIKNWFFNRGRKPDKIDVFRHRAFSAQEVYNRAHREEISAAARAAMQQVAPAGSMEAVNEADDEAEDHASGPAFVGVRQRTLSKMFAEQPIEDRERYKNIAEVWNTTRAPKDMVLRAAKRYTASYTKAFAGQMYKDLGVRVVVFTMQKDVNHDVKVQFHDYNEYYDSAPGFTVERPKWQKTGILDEIDEYADILFPIEDPDSSAESTEKHVKTKARALEYENGFPKVPNPDELDHKQMGRLLRDFMMFHYRRASGGFQGSVPWGEIVHRIYDFLDPKYLPDGFEFSTPDHMKVKACVTLLKHLQEREKSLGVGPDVFAWKAFVRRLKGGVVVPEPAVTSVDLQNEDFGPVPRRPRGRPAGKGPRRHPPPAPIDGGADSGMSTPDDVDWRLAGADAGHKSLPESGSEDESDPGHLIVQQRKFDWMQSGSMLIRMPTEPGSDDADSDNEHTEQPAAPKRKRVLSSDEDEDLPQGPRPRPRPVARPASLAATLAAAHPDADAAAPPAAPSPPTLGTPADPPADPPAGSFQRPPVYSTGAAAPPAALSAPAVASAFPRPPASFRSAAANPPTNPFQRPAITSALAAGGSNTAGAKKGLADRRQEEVTSPAPPEKRTRQDSEPAPLPRARRERKDSQRVKDIQAAAGPPKAPPKRKTAGGSTKKAAGANAVVPKTKAAKRKT</sequence>
<dbReference type="Proteomes" id="UP000076532">
    <property type="component" value="Unassembled WGS sequence"/>
</dbReference>
<proteinExistence type="predicted"/>
<accession>A0A166W4L5</accession>
<dbReference type="OrthoDB" id="3197754at2759"/>
<evidence type="ECO:0000256" key="1">
    <source>
        <dbReference type="SAM" id="MobiDB-lite"/>
    </source>
</evidence>
<evidence type="ECO:0000313" key="2">
    <source>
        <dbReference type="EMBL" id="KZP33366.1"/>
    </source>
</evidence>
<keyword evidence="3" id="KW-1185">Reference proteome</keyword>
<feature type="compositionally biased region" description="Low complexity" evidence="1">
    <location>
        <begin position="614"/>
        <end position="644"/>
    </location>
</feature>
<name>A0A166W4L5_9AGAM</name>